<evidence type="ECO:0000313" key="4">
    <source>
        <dbReference type="Proteomes" id="UP001567537"/>
    </source>
</evidence>
<feature type="domain" description="Thioesterase" evidence="2">
    <location>
        <begin position="26"/>
        <end position="247"/>
    </location>
</feature>
<dbReference type="Proteomes" id="UP001567537">
    <property type="component" value="Unassembled WGS sequence"/>
</dbReference>
<dbReference type="EMBL" id="JAHWZY010000023">
    <property type="protein sequence ID" value="MEZ3181239.1"/>
    <property type="molecule type" value="Genomic_DNA"/>
</dbReference>
<proteinExistence type="inferred from homology"/>
<gene>
    <name evidence="3" type="ORF">KYY02_21885</name>
</gene>
<comment type="caution">
    <text evidence="3">The sequence shown here is derived from an EMBL/GenBank/DDBJ whole genome shotgun (WGS) entry which is preliminary data.</text>
</comment>
<dbReference type="Pfam" id="PF00975">
    <property type="entry name" value="Thioesterase"/>
    <property type="match status" value="1"/>
</dbReference>
<dbReference type="GO" id="GO:0016787">
    <property type="term" value="F:hydrolase activity"/>
    <property type="evidence" value="ECO:0007669"/>
    <property type="project" value="UniProtKB-KW"/>
</dbReference>
<sequence>MSTRDPVAPSGPWIVGRHAVGRPRLRLFCLPPAGGSAASFNVWRPFLPRGVELAPVELPGRGSRIGEPVPYALEPLADALLEAVHGELDLPYVLFGHSFGAVVAYELTRRIERREDLRAPSALVVSAHRAPHVPLVRERLTGSSDRTLAAWLHRHGGLPGELLEHPEFLSDLLCAVRADLEIAERYLLPEPAPVRTPLVVLAGAADDVAAPAVVEPWDEYHEASPRVRLVPGGHSYPRTHPEATLTAVTGELRGLGLQGLGVEGDRQG</sequence>
<accession>A0ABV4J4Y6</accession>
<dbReference type="Gene3D" id="3.40.50.1820">
    <property type="entry name" value="alpha/beta hydrolase"/>
    <property type="match status" value="1"/>
</dbReference>
<dbReference type="PANTHER" id="PTHR11487">
    <property type="entry name" value="THIOESTERASE"/>
    <property type="match status" value="1"/>
</dbReference>
<keyword evidence="4" id="KW-1185">Reference proteome</keyword>
<comment type="similarity">
    <text evidence="1">Belongs to the thioesterase family.</text>
</comment>
<evidence type="ECO:0000256" key="1">
    <source>
        <dbReference type="ARBA" id="ARBA00007169"/>
    </source>
</evidence>
<organism evidence="3 4">
    <name type="scientific">Streptomyces pimonensis</name>
    <dbReference type="NCBI Taxonomy" id="2860288"/>
    <lineage>
        <taxon>Bacteria</taxon>
        <taxon>Bacillati</taxon>
        <taxon>Actinomycetota</taxon>
        <taxon>Actinomycetes</taxon>
        <taxon>Kitasatosporales</taxon>
        <taxon>Streptomycetaceae</taxon>
        <taxon>Streptomyces</taxon>
    </lineage>
</organism>
<evidence type="ECO:0000313" key="3">
    <source>
        <dbReference type="EMBL" id="MEZ3181239.1"/>
    </source>
</evidence>
<dbReference type="PANTHER" id="PTHR11487:SF0">
    <property type="entry name" value="S-ACYL FATTY ACID SYNTHASE THIOESTERASE, MEDIUM CHAIN"/>
    <property type="match status" value="1"/>
</dbReference>
<protein>
    <submittedName>
        <fullName evidence="3">Alpha/beta fold hydrolase</fullName>
    </submittedName>
</protein>
<keyword evidence="3" id="KW-0378">Hydrolase</keyword>
<evidence type="ECO:0000259" key="2">
    <source>
        <dbReference type="Pfam" id="PF00975"/>
    </source>
</evidence>
<reference evidence="3 4" key="1">
    <citation type="journal article" date="2021" name="Res Sq">
        <title>Streptomyces Pimoensis sp. nov., Isolated From the Taklimakan Desert in Xinjiang, China.</title>
        <authorList>
            <person name="Zhang P."/>
            <person name="Luo X."/>
            <person name="Luo X."/>
            <person name="Liu Z."/>
            <person name="Xia Z."/>
            <person name="Wan C."/>
            <person name="zhang L."/>
        </authorList>
    </citation>
    <scope>NUCLEOTIDE SEQUENCE [LARGE SCALE GENOMIC DNA]</scope>
    <source>
        <strain evidence="3 4">TRM75549</strain>
    </source>
</reference>
<dbReference type="RefSeq" id="WP_371240578.1">
    <property type="nucleotide sequence ID" value="NZ_JAHWZY010000023.1"/>
</dbReference>
<dbReference type="SUPFAM" id="SSF53474">
    <property type="entry name" value="alpha/beta-Hydrolases"/>
    <property type="match status" value="1"/>
</dbReference>
<dbReference type="InterPro" id="IPR012223">
    <property type="entry name" value="TEII"/>
</dbReference>
<name>A0ABV4J4Y6_9ACTN</name>
<dbReference type="InterPro" id="IPR029058">
    <property type="entry name" value="AB_hydrolase_fold"/>
</dbReference>
<dbReference type="InterPro" id="IPR001031">
    <property type="entry name" value="Thioesterase"/>
</dbReference>